<organism evidence="2 3">
    <name type="scientific">Pochonia chlamydosporia 170</name>
    <dbReference type="NCBI Taxonomy" id="1380566"/>
    <lineage>
        <taxon>Eukaryota</taxon>
        <taxon>Fungi</taxon>
        <taxon>Dikarya</taxon>
        <taxon>Ascomycota</taxon>
        <taxon>Pezizomycotina</taxon>
        <taxon>Sordariomycetes</taxon>
        <taxon>Hypocreomycetidae</taxon>
        <taxon>Hypocreales</taxon>
        <taxon>Clavicipitaceae</taxon>
        <taxon>Pochonia</taxon>
    </lineage>
</organism>
<evidence type="ECO:0000256" key="1">
    <source>
        <dbReference type="SAM" id="MobiDB-lite"/>
    </source>
</evidence>
<protein>
    <submittedName>
        <fullName evidence="2">Uncharacterized protein</fullName>
    </submittedName>
</protein>
<dbReference type="KEGG" id="pchm:VFPPC_16887"/>
<dbReference type="Proteomes" id="UP000078397">
    <property type="component" value="Unassembled WGS sequence"/>
</dbReference>
<proteinExistence type="predicted"/>
<gene>
    <name evidence="2" type="ORF">VFPPC_16887</name>
</gene>
<feature type="compositionally biased region" description="Basic and acidic residues" evidence="1">
    <location>
        <begin position="41"/>
        <end position="53"/>
    </location>
</feature>
<comment type="caution">
    <text evidence="2">The sequence shown here is derived from an EMBL/GenBank/DDBJ whole genome shotgun (WGS) entry which is preliminary data.</text>
</comment>
<sequence>MFLPSSQEMPSLETSWSTEVRSVRLLFLELVQMKLSDTTKRVLGDRNINRTDHSVNSTLSSHNAHDSPC</sequence>
<accession>A0A179F1I3</accession>
<feature type="region of interest" description="Disordered" evidence="1">
    <location>
        <begin position="41"/>
        <end position="69"/>
    </location>
</feature>
<reference evidence="2 3" key="1">
    <citation type="journal article" date="2016" name="PLoS Pathog.">
        <title>Biosynthesis of antibiotic leucinostatins in bio-control fungus Purpureocillium lilacinum and their inhibition on phytophthora revealed by genome mining.</title>
        <authorList>
            <person name="Wang G."/>
            <person name="Liu Z."/>
            <person name="Lin R."/>
            <person name="Li E."/>
            <person name="Mao Z."/>
            <person name="Ling J."/>
            <person name="Yang Y."/>
            <person name="Yin W.B."/>
            <person name="Xie B."/>
        </authorList>
    </citation>
    <scope>NUCLEOTIDE SEQUENCE [LARGE SCALE GENOMIC DNA]</scope>
    <source>
        <strain evidence="2">170</strain>
    </source>
</reference>
<dbReference type="RefSeq" id="XP_018137175.1">
    <property type="nucleotide sequence ID" value="XM_018294640.1"/>
</dbReference>
<name>A0A179F1I3_METCM</name>
<dbReference type="AlphaFoldDB" id="A0A179F1I3"/>
<dbReference type="GeneID" id="28858634"/>
<keyword evidence="3" id="KW-1185">Reference proteome</keyword>
<evidence type="ECO:0000313" key="2">
    <source>
        <dbReference type="EMBL" id="OAQ59120.1"/>
    </source>
</evidence>
<dbReference type="EMBL" id="LSBJ02000010">
    <property type="protein sequence ID" value="OAQ59120.1"/>
    <property type="molecule type" value="Genomic_DNA"/>
</dbReference>
<evidence type="ECO:0000313" key="3">
    <source>
        <dbReference type="Proteomes" id="UP000078397"/>
    </source>
</evidence>